<evidence type="ECO:0000256" key="1">
    <source>
        <dbReference type="SAM" id="Phobius"/>
    </source>
</evidence>
<evidence type="ECO:0000313" key="2">
    <source>
        <dbReference type="EMBL" id="RZS36872.1"/>
    </source>
</evidence>
<sequence length="341" mass="37731">MTAVWLVIAAMFIVPPLWKHRVKVWAYLRRPKWLGLPRWLVLGVVVGVALGYVFFGNPVQGPKPLSPKALAAAEGLRTGSVYVAPGAPPVVDVERVRQVIGDRPIVVAMLDSTPLPPARMGLEGQDMCEEIAEIAATNLVITFAMENKDGYDSSYCVGKQFGNAHNGLKNSDFGFSFLVAPEQAWQYRATETNKTPEIEEFVLAFDAKIAEKNVSIPRRAVIQPPAPAPDPVQTRQIVTSLGGIMLASVALFALLHVGALLWRRRADRQSGMDTRRIEIDARISSLSDDVLHPRRPHDAAEAEHQAELARRYVLVLKEFSDRGPVSEVDRELSSLEEMVRR</sequence>
<keyword evidence="1" id="KW-0812">Transmembrane</keyword>
<proteinExistence type="predicted"/>
<organism evidence="2 3">
    <name type="scientific">Herbihabitans rhizosphaerae</name>
    <dbReference type="NCBI Taxonomy" id="1872711"/>
    <lineage>
        <taxon>Bacteria</taxon>
        <taxon>Bacillati</taxon>
        <taxon>Actinomycetota</taxon>
        <taxon>Actinomycetes</taxon>
        <taxon>Pseudonocardiales</taxon>
        <taxon>Pseudonocardiaceae</taxon>
        <taxon>Herbihabitans</taxon>
    </lineage>
</organism>
<dbReference type="EMBL" id="SGWQ01000006">
    <property type="protein sequence ID" value="RZS36872.1"/>
    <property type="molecule type" value="Genomic_DNA"/>
</dbReference>
<accession>A0A4Q7KNR3</accession>
<feature type="transmembrane region" description="Helical" evidence="1">
    <location>
        <begin position="35"/>
        <end position="55"/>
    </location>
</feature>
<protein>
    <submittedName>
        <fullName evidence="2">Uncharacterized protein</fullName>
    </submittedName>
</protein>
<keyword evidence="1" id="KW-0472">Membrane</keyword>
<name>A0A4Q7KNR3_9PSEU</name>
<reference evidence="2 3" key="1">
    <citation type="submission" date="2019-02" db="EMBL/GenBank/DDBJ databases">
        <title>Genomic Encyclopedia of Type Strains, Phase IV (KMG-IV): sequencing the most valuable type-strain genomes for metagenomic binning, comparative biology and taxonomic classification.</title>
        <authorList>
            <person name="Goeker M."/>
        </authorList>
    </citation>
    <scope>NUCLEOTIDE SEQUENCE [LARGE SCALE GENOMIC DNA]</scope>
    <source>
        <strain evidence="2 3">DSM 101727</strain>
    </source>
</reference>
<dbReference type="OrthoDB" id="3372801at2"/>
<dbReference type="AlphaFoldDB" id="A0A4Q7KNR3"/>
<feature type="transmembrane region" description="Helical" evidence="1">
    <location>
        <begin position="241"/>
        <end position="262"/>
    </location>
</feature>
<dbReference type="RefSeq" id="WP_130345499.1">
    <property type="nucleotide sequence ID" value="NZ_SGWQ01000006.1"/>
</dbReference>
<keyword evidence="3" id="KW-1185">Reference proteome</keyword>
<dbReference type="Proteomes" id="UP000294257">
    <property type="component" value="Unassembled WGS sequence"/>
</dbReference>
<keyword evidence="1" id="KW-1133">Transmembrane helix</keyword>
<gene>
    <name evidence="2" type="ORF">EV193_106106</name>
</gene>
<evidence type="ECO:0000313" key="3">
    <source>
        <dbReference type="Proteomes" id="UP000294257"/>
    </source>
</evidence>
<comment type="caution">
    <text evidence="2">The sequence shown here is derived from an EMBL/GenBank/DDBJ whole genome shotgun (WGS) entry which is preliminary data.</text>
</comment>